<name>A0ACD1DU74_9BACT</name>
<protein>
    <submittedName>
        <fullName evidence="1">Selenium-dependent hydroxylase accessory protein YqeC</fullName>
    </submittedName>
</protein>
<keyword evidence="2" id="KW-1185">Reference proteome</keyword>
<evidence type="ECO:0000313" key="2">
    <source>
        <dbReference type="Proteomes" id="UP000682204"/>
    </source>
</evidence>
<proteinExistence type="predicted"/>
<evidence type="ECO:0000313" key="1">
    <source>
        <dbReference type="EMBL" id="QVL35682.1"/>
    </source>
</evidence>
<accession>A0ACD1DU74</accession>
<dbReference type="Proteomes" id="UP000682204">
    <property type="component" value="Chromosome"/>
</dbReference>
<sequence>MSEAASVRNDRVPFGERELIAVTGAGGKTSLVLRLASLFPHSLLTTTTHMGGREIPPSMPLLVGDAVSLRGDLSPCLAGGSVAAARGVEGEKLKGFEAREVDGLYASGLAKKVIVEADGAKGFPVKGYGENEPVIPSLTTCQIVVVGSELFTEPLDGRRVFRLPLFLAASGLDEGARPTAEELARILESERLFLKGSPEGETFRRYLVINKADRLSQEGRVLVAETVARLGRYDRIYLMTLGGSRDGWTGSGGGAVSEDGAGQAFSPLRQWIGPLDRPRPFPRRPL</sequence>
<reference evidence="1" key="1">
    <citation type="submission" date="2021-05" db="EMBL/GenBank/DDBJ databases">
        <title>An isolated secondary fermenter in methanogenic hydrocarbon-degrading communities.</title>
        <authorList>
            <person name="Liu Y.-F."/>
            <person name="Liu Z.-l."/>
        </authorList>
    </citation>
    <scope>NUCLEOTIDE SEQUENCE</scope>
    <source>
        <strain evidence="1">L-13</strain>
    </source>
</reference>
<organism evidence="1 2">
    <name type="scientific">Aminirod propionatiphilus</name>
    <dbReference type="NCBI Taxonomy" id="3415223"/>
    <lineage>
        <taxon>Bacteria</taxon>
        <taxon>Thermotogati</taxon>
        <taxon>Synergistota</taxon>
        <taxon>Synergistia</taxon>
        <taxon>Synergistales</taxon>
        <taxon>Aminiphilaceae</taxon>
        <taxon>Aminirod</taxon>
    </lineage>
</organism>
<gene>
    <name evidence="1" type="primary">yqeC</name>
    <name evidence="1" type="ORF">KIH16_10975</name>
</gene>
<dbReference type="EMBL" id="CP074691">
    <property type="protein sequence ID" value="QVL35682.1"/>
    <property type="molecule type" value="Genomic_DNA"/>
</dbReference>